<dbReference type="PANTHER" id="PTHR46401:SF2">
    <property type="entry name" value="GLYCOSYLTRANSFERASE WBBK-RELATED"/>
    <property type="match status" value="1"/>
</dbReference>
<dbReference type="Gene3D" id="3.40.50.2000">
    <property type="entry name" value="Glycogen Phosphorylase B"/>
    <property type="match status" value="1"/>
</dbReference>
<evidence type="ECO:0000313" key="2">
    <source>
        <dbReference type="EMBL" id="MFD0993292.1"/>
    </source>
</evidence>
<dbReference type="RefSeq" id="WP_386107394.1">
    <property type="nucleotide sequence ID" value="NZ_JBHTJR010000045.1"/>
</dbReference>
<dbReference type="SUPFAM" id="SSF53756">
    <property type="entry name" value="UDP-Glycosyltransferase/glycogen phosphorylase"/>
    <property type="match status" value="1"/>
</dbReference>
<gene>
    <name evidence="2" type="ORF">ACFQ1U_08755</name>
</gene>
<proteinExistence type="predicted"/>
<reference evidence="3" key="1">
    <citation type="journal article" date="2019" name="Int. J. Syst. Evol. Microbiol.">
        <title>The Global Catalogue of Microorganisms (GCM) 10K type strain sequencing project: providing services to taxonomists for standard genome sequencing and annotation.</title>
        <authorList>
            <consortium name="The Broad Institute Genomics Platform"/>
            <consortium name="The Broad Institute Genome Sequencing Center for Infectious Disease"/>
            <person name="Wu L."/>
            <person name="Ma J."/>
        </authorList>
    </citation>
    <scope>NUCLEOTIDE SEQUENCE [LARGE SCALE GENOMIC DNA]</scope>
    <source>
        <strain evidence="3">CCUG 60527</strain>
    </source>
</reference>
<keyword evidence="1 2" id="KW-0808">Transferase</keyword>
<keyword evidence="3" id="KW-1185">Reference proteome</keyword>
<evidence type="ECO:0000256" key="1">
    <source>
        <dbReference type="ARBA" id="ARBA00022679"/>
    </source>
</evidence>
<name>A0ABW3JS31_9FLAO</name>
<dbReference type="Proteomes" id="UP001597062">
    <property type="component" value="Unassembled WGS sequence"/>
</dbReference>
<protein>
    <submittedName>
        <fullName evidence="2">Glycosyltransferase family 4 protein</fullName>
        <ecNumber evidence="2">2.4.-.-</ecNumber>
    </submittedName>
</protein>
<organism evidence="2 3">
    <name type="scientific">Tenacibaculum geojense</name>
    <dbReference type="NCBI Taxonomy" id="915352"/>
    <lineage>
        <taxon>Bacteria</taxon>
        <taxon>Pseudomonadati</taxon>
        <taxon>Bacteroidota</taxon>
        <taxon>Flavobacteriia</taxon>
        <taxon>Flavobacteriales</taxon>
        <taxon>Flavobacteriaceae</taxon>
        <taxon>Tenacibaculum</taxon>
    </lineage>
</organism>
<dbReference type="GO" id="GO:0016757">
    <property type="term" value="F:glycosyltransferase activity"/>
    <property type="evidence" value="ECO:0007669"/>
    <property type="project" value="UniProtKB-KW"/>
</dbReference>
<dbReference type="EMBL" id="JBHTJR010000045">
    <property type="protein sequence ID" value="MFD0993292.1"/>
    <property type="molecule type" value="Genomic_DNA"/>
</dbReference>
<keyword evidence="2" id="KW-0328">Glycosyltransferase</keyword>
<evidence type="ECO:0000313" key="3">
    <source>
        <dbReference type="Proteomes" id="UP001597062"/>
    </source>
</evidence>
<dbReference type="PANTHER" id="PTHR46401">
    <property type="entry name" value="GLYCOSYLTRANSFERASE WBBK-RELATED"/>
    <property type="match status" value="1"/>
</dbReference>
<accession>A0ABW3JS31</accession>
<dbReference type="EC" id="2.4.-.-" evidence="2"/>
<dbReference type="CDD" id="cd03801">
    <property type="entry name" value="GT4_PimA-like"/>
    <property type="match status" value="1"/>
</dbReference>
<dbReference type="Pfam" id="PF13692">
    <property type="entry name" value="Glyco_trans_1_4"/>
    <property type="match status" value="1"/>
</dbReference>
<comment type="caution">
    <text evidence="2">The sequence shown here is derived from an EMBL/GenBank/DDBJ whole genome shotgun (WGS) entry which is preliminary data.</text>
</comment>
<sequence length="410" mass="47788">MKSVLIIGFVWLEKTTGAGNRMFQLIETFLAQNYEITFASAAQKTVYSIDLSNLGINERPITLNSDCFDDFVKNLQPDFVVFDRFMTEEQFGWRVSEYCPNAIRILDTEDFHALRKTRQEIIKKEEKFELNHLLESDIAKREIASILRSDISLIVSSFEMKILKEFFKIDENLVFHLPFMLSSINDEIKLNWASYEEREHFVFVGNFFHQPNVDTVLQLKKLWKLIRKQLPKTEVHIYGAYVSQQIHQLHKPEEGFIIKGFAEDALEVVKKARVVLAPIRFGAGIKGKLTEAMLCGTPSVTTSLGAEGMHEDLPWNGFVEDDWNNFVDKAVELYSNKTIWTACQKNGIEIINQLYDKERLRKTFIERIESTQQNLTEHRKQNFLGSLLQHQTLQATKYMSKWIEEKNKKQ</sequence>